<accession>A0A1D1V391</accession>
<dbReference type="OrthoDB" id="1741334at2759"/>
<dbReference type="CDD" id="cd02037">
    <property type="entry name" value="Mrp_NBP35"/>
    <property type="match status" value="1"/>
</dbReference>
<comment type="cofactor">
    <cofactor evidence="12">
        <name>[4Fe-4S] cluster</name>
        <dbReference type="ChEBI" id="CHEBI:49883"/>
    </cofactor>
    <text evidence="12">Binds 4 [4Fe-4S] clusters per heterotetramer. Contains two stable clusters in the N-termini of NUBP1 and two labile, bridging clusters between subunits of the NUBP1-NUBP2 heterotetramer.</text>
</comment>
<keyword evidence="14" id="KW-1185">Reference proteome</keyword>
<dbReference type="InterPro" id="IPR000808">
    <property type="entry name" value="Mrp-like_CS"/>
</dbReference>
<keyword evidence="9 12" id="KW-0411">Iron-sulfur</keyword>
<name>A0A1D1V391_RAMVA</name>
<dbReference type="HAMAP" id="MF_02040">
    <property type="entry name" value="Mrp_NBP35"/>
    <property type="match status" value="1"/>
</dbReference>
<keyword evidence="3 12" id="KW-0004">4Fe-4S</keyword>
<dbReference type="InterPro" id="IPR033756">
    <property type="entry name" value="YlxH/NBP35"/>
</dbReference>
<dbReference type="Pfam" id="PF10609">
    <property type="entry name" value="ParA"/>
    <property type="match status" value="1"/>
</dbReference>
<feature type="binding site" evidence="12">
    <location>
        <position position="206"/>
    </location>
    <ligand>
        <name>[4Fe-4S] cluster</name>
        <dbReference type="ChEBI" id="CHEBI:49883"/>
        <note>ligand shared between dimeric partners</note>
    </ligand>
</feature>
<evidence type="ECO:0000313" key="14">
    <source>
        <dbReference type="Proteomes" id="UP000186922"/>
    </source>
</evidence>
<dbReference type="GO" id="GO:0005829">
    <property type="term" value="C:cytosol"/>
    <property type="evidence" value="ECO:0007669"/>
    <property type="project" value="TreeGrafter"/>
</dbReference>
<evidence type="ECO:0000256" key="11">
    <source>
        <dbReference type="ARBA" id="ARBA00065349"/>
    </source>
</evidence>
<comment type="subcellular location">
    <subcellularLocation>
        <location evidence="2">Cytoplasm</location>
        <location evidence="2">Cytoskeleton</location>
        <location evidence="2">Cilium axoneme</location>
    </subcellularLocation>
    <subcellularLocation>
        <location evidence="1">Cytoplasm</location>
        <location evidence="1">Cytoskeleton</location>
        <location evidence="1">Microtubule organizing center</location>
        <location evidence="1">Centrosome</location>
        <location evidence="1">Centriole</location>
    </subcellularLocation>
</comment>
<comment type="function">
    <text evidence="10">Component of the cytosolic iron-sulfur (Fe/S) protein assembly (CIA) machinery. Required for maturation of extramitochondrial Fe-S proteins. The NUBP1-NUBP2 heterotetramer forms a Fe-S scaffold complex, mediating the de novo assembly of an Fe-S cluster and its transfer to target apoproteins. Negatively regulates cilium formation and structure.</text>
</comment>
<keyword evidence="7 12" id="KW-0067">ATP-binding</keyword>
<dbReference type="InterPro" id="IPR028600">
    <property type="entry name" value="NUBP2/Cfd1_eukaryotes"/>
</dbReference>
<dbReference type="InterPro" id="IPR027417">
    <property type="entry name" value="P-loop_NTPase"/>
</dbReference>
<dbReference type="GO" id="GO:0005814">
    <property type="term" value="C:centriole"/>
    <property type="evidence" value="ECO:0007669"/>
    <property type="project" value="UniProtKB-SubCell"/>
</dbReference>
<dbReference type="STRING" id="947166.A0A1D1V391"/>
<dbReference type="Proteomes" id="UP000186922">
    <property type="component" value="Unassembled WGS sequence"/>
</dbReference>
<comment type="subunit">
    <text evidence="11">Heterotetramer of 2 NUBP1 and 2 NUBP2 chains. Interacts with KIFC1. Interacts with NUBP1.</text>
</comment>
<comment type="similarity">
    <text evidence="12">Belongs to the Mrp/NBP35 ATP-binding proteins family. NUBP2/CFD1 subfamily.</text>
</comment>
<sequence length="276" mass="30045">MKSDSAVEPQGPEENTPSGLRGVKNIIIVMSGKGGVGKSTVTVELALTLRSMGKKVGILDIDLCGPSIPRMFGISNQRVHQSSYGWIPVYPLADKTIALMSIGFLMNNPDEAVVWRGPKKNSLIKQLLDGVYWDDIDYLLIDTPPGTSDEHITIVEALRQYSPEGAVLVTTPQAVSVADVRREITFCRKATLPILGVVENMSGFICPNCEECTNVFSSGGGKDLAEEYAIPYLGNIPIDPELTKTLEEGGNFIEKFPDSRVASTMRTIVTNLIRDQ</sequence>
<evidence type="ECO:0000256" key="3">
    <source>
        <dbReference type="ARBA" id="ARBA00022485"/>
    </source>
</evidence>
<dbReference type="HAMAP" id="MF_03039">
    <property type="entry name" value="NUBP2"/>
    <property type="match status" value="1"/>
</dbReference>
<dbReference type="SUPFAM" id="SSF52540">
    <property type="entry name" value="P-loop containing nucleoside triphosphate hydrolases"/>
    <property type="match status" value="1"/>
</dbReference>
<feature type="binding site" evidence="12">
    <location>
        <position position="209"/>
    </location>
    <ligand>
        <name>[4Fe-4S] cluster</name>
        <dbReference type="ChEBI" id="CHEBI:49883"/>
        <note>ligand shared between dimeric partners</note>
    </ligand>
</feature>
<evidence type="ECO:0000256" key="7">
    <source>
        <dbReference type="ARBA" id="ARBA00022840"/>
    </source>
</evidence>
<dbReference type="GO" id="GO:0051539">
    <property type="term" value="F:4 iron, 4 sulfur cluster binding"/>
    <property type="evidence" value="ECO:0007669"/>
    <property type="project" value="UniProtKB-UniRule"/>
</dbReference>
<keyword evidence="8 12" id="KW-0408">Iron</keyword>
<feature type="binding site" evidence="12">
    <location>
        <begin position="32"/>
        <end position="39"/>
    </location>
    <ligand>
        <name>ATP</name>
        <dbReference type="ChEBI" id="CHEBI:30616"/>
    </ligand>
</feature>
<dbReference type="GO" id="GO:0005524">
    <property type="term" value="F:ATP binding"/>
    <property type="evidence" value="ECO:0007669"/>
    <property type="project" value="UniProtKB-KW"/>
</dbReference>
<evidence type="ECO:0000256" key="9">
    <source>
        <dbReference type="ARBA" id="ARBA00023014"/>
    </source>
</evidence>
<dbReference type="AlphaFoldDB" id="A0A1D1V391"/>
<keyword evidence="6 12" id="KW-0547">Nucleotide-binding</keyword>
<dbReference type="GO" id="GO:0140663">
    <property type="term" value="F:ATP-dependent FeS chaperone activity"/>
    <property type="evidence" value="ECO:0007669"/>
    <property type="project" value="InterPro"/>
</dbReference>
<dbReference type="GO" id="GO:0005634">
    <property type="term" value="C:nucleus"/>
    <property type="evidence" value="ECO:0007669"/>
    <property type="project" value="UniProtKB-ARBA"/>
</dbReference>
<dbReference type="FunFam" id="3.40.50.300:FF:000796">
    <property type="entry name" value="Cytosolic Fe-S cluster assembly factor NUBP2"/>
    <property type="match status" value="1"/>
</dbReference>
<dbReference type="Gene3D" id="3.40.50.300">
    <property type="entry name" value="P-loop containing nucleotide triphosphate hydrolases"/>
    <property type="match status" value="1"/>
</dbReference>
<dbReference type="PROSITE" id="PS01215">
    <property type="entry name" value="MRP"/>
    <property type="match status" value="1"/>
</dbReference>
<evidence type="ECO:0000256" key="1">
    <source>
        <dbReference type="ARBA" id="ARBA00004114"/>
    </source>
</evidence>
<dbReference type="GO" id="GO:0046872">
    <property type="term" value="F:metal ion binding"/>
    <property type="evidence" value="ECO:0007669"/>
    <property type="project" value="UniProtKB-KW"/>
</dbReference>
<dbReference type="EMBL" id="BDGG01000003">
    <property type="protein sequence ID" value="GAU96229.1"/>
    <property type="molecule type" value="Genomic_DNA"/>
</dbReference>
<evidence type="ECO:0000256" key="4">
    <source>
        <dbReference type="ARBA" id="ARBA00022490"/>
    </source>
</evidence>
<protein>
    <recommendedName>
        <fullName evidence="12">Cytosolic Fe-S cluster assembly factor NUBP2 homolog</fullName>
    </recommendedName>
</protein>
<organism evidence="13 14">
    <name type="scientific">Ramazzottius varieornatus</name>
    <name type="common">Water bear</name>
    <name type="synonym">Tardigrade</name>
    <dbReference type="NCBI Taxonomy" id="947166"/>
    <lineage>
        <taxon>Eukaryota</taxon>
        <taxon>Metazoa</taxon>
        <taxon>Ecdysozoa</taxon>
        <taxon>Tardigrada</taxon>
        <taxon>Eutardigrada</taxon>
        <taxon>Parachela</taxon>
        <taxon>Hypsibioidea</taxon>
        <taxon>Ramazzottiidae</taxon>
        <taxon>Ramazzottius</taxon>
    </lineage>
</organism>
<keyword evidence="5 12" id="KW-0479">Metal-binding</keyword>
<evidence type="ECO:0000256" key="12">
    <source>
        <dbReference type="HAMAP-Rule" id="MF_03039"/>
    </source>
</evidence>
<gene>
    <name evidence="13" type="primary">RvY_07703-1</name>
    <name evidence="13" type="synonym">RvY_07703.1</name>
    <name evidence="13" type="ORF">RvY_07703</name>
</gene>
<evidence type="ECO:0000313" key="13">
    <source>
        <dbReference type="EMBL" id="GAU96229.1"/>
    </source>
</evidence>
<dbReference type="PANTHER" id="PTHR23264">
    <property type="entry name" value="NUCLEOTIDE-BINDING PROTEIN NBP35 YEAST -RELATED"/>
    <property type="match status" value="1"/>
</dbReference>
<proteinExistence type="inferred from homology"/>
<evidence type="ECO:0000256" key="6">
    <source>
        <dbReference type="ARBA" id="ARBA00022741"/>
    </source>
</evidence>
<dbReference type="GO" id="GO:0016226">
    <property type="term" value="P:iron-sulfur cluster assembly"/>
    <property type="evidence" value="ECO:0007669"/>
    <property type="project" value="UniProtKB-UniRule"/>
</dbReference>
<keyword evidence="4 12" id="KW-0963">Cytoplasm</keyword>
<reference evidence="13 14" key="1">
    <citation type="journal article" date="2016" name="Nat. Commun.">
        <title>Extremotolerant tardigrade genome and improved radiotolerance of human cultured cells by tardigrade-unique protein.</title>
        <authorList>
            <person name="Hashimoto T."/>
            <person name="Horikawa D.D."/>
            <person name="Saito Y."/>
            <person name="Kuwahara H."/>
            <person name="Kozuka-Hata H."/>
            <person name="Shin-I T."/>
            <person name="Minakuchi Y."/>
            <person name="Ohishi K."/>
            <person name="Motoyama A."/>
            <person name="Aizu T."/>
            <person name="Enomoto A."/>
            <person name="Kondo K."/>
            <person name="Tanaka S."/>
            <person name="Hara Y."/>
            <person name="Koshikawa S."/>
            <person name="Sagara H."/>
            <person name="Miura T."/>
            <person name="Yokobori S."/>
            <person name="Miyagawa K."/>
            <person name="Suzuki Y."/>
            <person name="Kubo T."/>
            <person name="Oyama M."/>
            <person name="Kohara Y."/>
            <person name="Fujiyama A."/>
            <person name="Arakawa K."/>
            <person name="Katayama T."/>
            <person name="Toyoda A."/>
            <person name="Kunieda T."/>
        </authorList>
    </citation>
    <scope>NUCLEOTIDE SEQUENCE [LARGE SCALE GENOMIC DNA]</scope>
    <source>
        <strain evidence="13 14">YOKOZUNA-1</strain>
    </source>
</reference>
<dbReference type="PANTHER" id="PTHR23264:SF19">
    <property type="entry name" value="CYTOSOLIC FE-S CLUSTER ASSEMBLY FACTOR NUBP2"/>
    <property type="match status" value="1"/>
</dbReference>
<evidence type="ECO:0000256" key="5">
    <source>
        <dbReference type="ARBA" id="ARBA00022723"/>
    </source>
</evidence>
<comment type="caution">
    <text evidence="13">The sequence shown here is derived from an EMBL/GenBank/DDBJ whole genome shotgun (WGS) entry which is preliminary data.</text>
</comment>
<dbReference type="GO" id="GO:0005930">
    <property type="term" value="C:axoneme"/>
    <property type="evidence" value="ECO:0007669"/>
    <property type="project" value="UniProtKB-SubCell"/>
</dbReference>
<evidence type="ECO:0000256" key="10">
    <source>
        <dbReference type="ARBA" id="ARBA00053368"/>
    </source>
</evidence>
<evidence type="ECO:0000256" key="2">
    <source>
        <dbReference type="ARBA" id="ARBA00004430"/>
    </source>
</evidence>
<evidence type="ECO:0000256" key="8">
    <source>
        <dbReference type="ARBA" id="ARBA00023004"/>
    </source>
</evidence>
<dbReference type="InterPro" id="IPR019591">
    <property type="entry name" value="Mrp/NBP35_ATP-bd"/>
</dbReference>